<comment type="caution">
    <text evidence="3">The sequence shown here is derived from an EMBL/GenBank/DDBJ whole genome shotgun (WGS) entry which is preliminary data.</text>
</comment>
<proteinExistence type="predicted"/>
<keyword evidence="4" id="KW-1185">Reference proteome</keyword>
<evidence type="ECO:0008006" key="5">
    <source>
        <dbReference type="Google" id="ProtNLM"/>
    </source>
</evidence>
<dbReference type="SUPFAM" id="SSF48371">
    <property type="entry name" value="ARM repeat"/>
    <property type="match status" value="1"/>
</dbReference>
<keyword evidence="2" id="KW-0605">Phycobilisome</keyword>
<organism evidence="3 4">
    <name type="scientific">Microseira wollei NIES-4236</name>
    <dbReference type="NCBI Taxonomy" id="2530354"/>
    <lineage>
        <taxon>Bacteria</taxon>
        <taxon>Bacillati</taxon>
        <taxon>Cyanobacteriota</taxon>
        <taxon>Cyanophyceae</taxon>
        <taxon>Oscillatoriophycideae</taxon>
        <taxon>Aerosakkonematales</taxon>
        <taxon>Aerosakkonemataceae</taxon>
        <taxon>Microseira</taxon>
    </lineage>
</organism>
<keyword evidence="1" id="KW-0042">Antenna complex</keyword>
<evidence type="ECO:0000313" key="4">
    <source>
        <dbReference type="Proteomes" id="UP001050975"/>
    </source>
</evidence>
<dbReference type="Gene3D" id="1.25.10.10">
    <property type="entry name" value="Leucine-rich Repeat Variant"/>
    <property type="match status" value="1"/>
</dbReference>
<name>A0AAV3XJ40_9CYAN</name>
<dbReference type="GO" id="GO:0030089">
    <property type="term" value="C:phycobilisome"/>
    <property type="evidence" value="ECO:0007669"/>
    <property type="project" value="UniProtKB-KW"/>
</dbReference>
<evidence type="ECO:0000313" key="3">
    <source>
        <dbReference type="EMBL" id="GET40544.1"/>
    </source>
</evidence>
<dbReference type="AlphaFoldDB" id="A0AAV3XJ40"/>
<reference evidence="3" key="1">
    <citation type="submission" date="2019-10" db="EMBL/GenBank/DDBJ databases">
        <title>Draft genome sequece of Microseira wollei NIES-4236.</title>
        <authorList>
            <person name="Yamaguchi H."/>
            <person name="Suzuki S."/>
            <person name="Kawachi M."/>
        </authorList>
    </citation>
    <scope>NUCLEOTIDE SEQUENCE</scope>
    <source>
        <strain evidence="3">NIES-4236</strain>
    </source>
</reference>
<dbReference type="Proteomes" id="UP001050975">
    <property type="component" value="Unassembled WGS sequence"/>
</dbReference>
<dbReference type="InterPro" id="IPR011989">
    <property type="entry name" value="ARM-like"/>
</dbReference>
<evidence type="ECO:0000256" key="2">
    <source>
        <dbReference type="ARBA" id="ARBA00022738"/>
    </source>
</evidence>
<dbReference type="InterPro" id="IPR016024">
    <property type="entry name" value="ARM-type_fold"/>
</dbReference>
<sequence>MTVDWEQLETELGADMVSAIRHLSSDEKDVRSLALNDLFDLSWHQGSLLWRAAFAVPFLIEHLQRESEEDLLYRILIDLAHIGTGTSFCDLRKDSSLYASTRNTPEFQEQMEEELYWMEKTYEAVYKGVDVYLNLLEHDAPKARIGAAYTLSCCKADAARICDRMRDRFHKESEEMVKATLPLSLAILSNNTPLEPAFFEEVLDANSSRDIVKLSAAIALAYIPGTNMSENARQTLVHLIEKPDLFVRLCNHYENHMATAHNLIVSDFLWRLNDEQMAHIIPVLAQKVEELPYGYKTLIELAFQDNKLQEGITIHELTESQQFVLRAIANDDRLWKLSNYFISSILKDLGIKGSPLREKLIRFLNGDTLHYDP</sequence>
<gene>
    <name evidence="3" type="ORF">MiSe_53540</name>
</gene>
<dbReference type="EMBL" id="BLAY01000093">
    <property type="protein sequence ID" value="GET40544.1"/>
    <property type="molecule type" value="Genomic_DNA"/>
</dbReference>
<evidence type="ECO:0000256" key="1">
    <source>
        <dbReference type="ARBA" id="ARBA00022549"/>
    </source>
</evidence>
<accession>A0AAV3XJ40</accession>
<dbReference type="RefSeq" id="WP_226586441.1">
    <property type="nucleotide sequence ID" value="NZ_BLAY01000093.1"/>
</dbReference>
<protein>
    <recommendedName>
        <fullName evidence="5">HEAT repeat domain-containing protein</fullName>
    </recommendedName>
</protein>